<dbReference type="Pfam" id="PF07394">
    <property type="entry name" value="DUF1501"/>
    <property type="match status" value="1"/>
</dbReference>
<dbReference type="InterPro" id="IPR006311">
    <property type="entry name" value="TAT_signal"/>
</dbReference>
<dbReference type="RefSeq" id="WP_159453084.1">
    <property type="nucleotide sequence ID" value="NZ_FWFT01000001.1"/>
</dbReference>
<organism evidence="2 3">
    <name type="scientific">Pseudooctadecabacter jejudonensis</name>
    <dbReference type="NCBI Taxonomy" id="1391910"/>
    <lineage>
        <taxon>Bacteria</taxon>
        <taxon>Pseudomonadati</taxon>
        <taxon>Pseudomonadota</taxon>
        <taxon>Alphaproteobacteria</taxon>
        <taxon>Rhodobacterales</taxon>
        <taxon>Paracoccaceae</taxon>
        <taxon>Pseudooctadecabacter</taxon>
    </lineage>
</organism>
<reference evidence="2 3" key="1">
    <citation type="submission" date="2017-03" db="EMBL/GenBank/DDBJ databases">
        <authorList>
            <person name="Afonso C.L."/>
            <person name="Miller P.J."/>
            <person name="Scott M.A."/>
            <person name="Spackman E."/>
            <person name="Goraichik I."/>
            <person name="Dimitrov K.M."/>
            <person name="Suarez D.L."/>
            <person name="Swayne D.E."/>
        </authorList>
    </citation>
    <scope>NUCLEOTIDE SEQUENCE [LARGE SCALE GENOMIC DNA]</scope>
    <source>
        <strain evidence="2 3">CECT 8397</strain>
    </source>
</reference>
<dbReference type="OrthoDB" id="9779968at2"/>
<dbReference type="PANTHER" id="PTHR43737">
    <property type="entry name" value="BLL7424 PROTEIN"/>
    <property type="match status" value="1"/>
</dbReference>
<evidence type="ECO:0000256" key="1">
    <source>
        <dbReference type="SAM" id="SignalP"/>
    </source>
</evidence>
<dbReference type="InterPro" id="IPR010869">
    <property type="entry name" value="DUF1501"/>
</dbReference>
<evidence type="ECO:0008006" key="4">
    <source>
        <dbReference type="Google" id="ProtNLM"/>
    </source>
</evidence>
<dbReference type="PROSITE" id="PS51318">
    <property type="entry name" value="TAT"/>
    <property type="match status" value="1"/>
</dbReference>
<dbReference type="PANTHER" id="PTHR43737:SF1">
    <property type="entry name" value="DUF1501 DOMAIN-CONTAINING PROTEIN"/>
    <property type="match status" value="1"/>
</dbReference>
<evidence type="ECO:0000313" key="3">
    <source>
        <dbReference type="Proteomes" id="UP000193623"/>
    </source>
</evidence>
<dbReference type="Proteomes" id="UP000193623">
    <property type="component" value="Unassembled WGS sequence"/>
</dbReference>
<sequence length="403" mass="42519">MSHSKMNRRAFLSALGVGAASLPMLSLPGFVQAANATPTGGNTLVLVELAGGNDGLNSVVPITDPAYRGLRPTIGINTRDALMLDRDTGLHPSLRGMADLWEAGEAQIIEGVGYPDPNRSHFRSIEIWNAGMGADSHARDGWVSRGSVGAAAFEDTDAAGLVLGGDMGPLAGAGRFSAMRDEDLFRETMEYLPDVGAGTGGHAVRPVAQTSPLDHVLKSYDSAQVTGDAILRKLSARGPQRWWFPETELGAQLRTAARLLDAGVQVPVLKVVQGGYDTHDAQPDEHAFLLEDLGTSIAAFAGAMRDAGLWGNVTVVTYSEFGRTARENASAGTDHGTAAPVFVSGGAVRGGLSGARPDLTRLVDGDLAHTTDYRHVYQAILRDLWRIDGVDYRAGPSGLRLLG</sequence>
<name>A0A1Y5RR40_9RHOB</name>
<dbReference type="EMBL" id="FWFT01000001">
    <property type="protein sequence ID" value="SLN20535.1"/>
    <property type="molecule type" value="Genomic_DNA"/>
</dbReference>
<protein>
    <recommendedName>
        <fullName evidence="4">DUF1501 domain-containing protein</fullName>
    </recommendedName>
</protein>
<keyword evidence="3" id="KW-1185">Reference proteome</keyword>
<evidence type="ECO:0000313" key="2">
    <source>
        <dbReference type="EMBL" id="SLN20535.1"/>
    </source>
</evidence>
<accession>A0A1Y5RR40</accession>
<gene>
    <name evidence="2" type="ORF">PSJ8397_00768</name>
</gene>
<feature type="chain" id="PRO_5012011895" description="DUF1501 domain-containing protein" evidence="1">
    <location>
        <begin position="34"/>
        <end position="403"/>
    </location>
</feature>
<dbReference type="AlphaFoldDB" id="A0A1Y5RR40"/>
<feature type="signal peptide" evidence="1">
    <location>
        <begin position="1"/>
        <end position="33"/>
    </location>
</feature>
<keyword evidence="1" id="KW-0732">Signal</keyword>
<proteinExistence type="predicted"/>